<sequence>MELLNINEVKKVYKLKSKEKLYAVDGVSLNIKKGKCVGLVGESGCGKSTLGKMILGIEDITDGSIVFKGKEVRDIKRRDLLRKELQMVFQDSLAAVNRRSTVLEIIGEPLSNFYKLSKEDTIKRVEELLEKVGMNRSDKNKFPHQFSGGQLQRICIARALASSPSLLVLDEPLSSLDISIQAQILNLLSDLKKDLDLTYILISHDLEAVYYLSDSIVVMYKGKIMEHIEDIKDFYEMKHPYTRRLLASSYQYRSKVDDVMEEVNNCETIDGCPYFSRCIDARDICKENSPKLVEVSEGHKIACHCKLVETVST</sequence>
<dbReference type="GO" id="GO:0055085">
    <property type="term" value="P:transmembrane transport"/>
    <property type="evidence" value="ECO:0007669"/>
    <property type="project" value="UniProtKB-ARBA"/>
</dbReference>
<dbReference type="GO" id="GO:0005524">
    <property type="term" value="F:ATP binding"/>
    <property type="evidence" value="ECO:0007669"/>
    <property type="project" value="UniProtKB-KW"/>
</dbReference>
<dbReference type="InterPro" id="IPR003439">
    <property type="entry name" value="ABC_transporter-like_ATP-bd"/>
</dbReference>
<dbReference type="InterPro" id="IPR017871">
    <property type="entry name" value="ABC_transporter-like_CS"/>
</dbReference>
<dbReference type="PROSITE" id="PS00211">
    <property type="entry name" value="ABC_TRANSPORTER_1"/>
    <property type="match status" value="1"/>
</dbReference>
<dbReference type="PANTHER" id="PTHR43776">
    <property type="entry name" value="TRANSPORT ATP-BINDING PROTEIN"/>
    <property type="match status" value="1"/>
</dbReference>
<comment type="caution">
    <text evidence="5">The sequence shown here is derived from an EMBL/GenBank/DDBJ whole genome shotgun (WGS) entry which is preliminary data.</text>
</comment>
<dbReference type="SMART" id="SM00382">
    <property type="entry name" value="AAA"/>
    <property type="match status" value="1"/>
</dbReference>
<dbReference type="InterPro" id="IPR050319">
    <property type="entry name" value="ABC_transp_ATP-bind"/>
</dbReference>
<dbReference type="CDD" id="cd03257">
    <property type="entry name" value="ABC_NikE_OppD_transporters"/>
    <property type="match status" value="1"/>
</dbReference>
<dbReference type="InterPro" id="IPR013563">
    <property type="entry name" value="Oligopep_ABC_C"/>
</dbReference>
<keyword evidence="6" id="KW-1185">Reference proteome</keyword>
<dbReference type="EMBL" id="NOJY02000011">
    <property type="protein sequence ID" value="RDY27657.1"/>
    <property type="molecule type" value="Genomic_DNA"/>
</dbReference>
<evidence type="ECO:0000313" key="6">
    <source>
        <dbReference type="Proteomes" id="UP000215694"/>
    </source>
</evidence>
<dbReference type="OrthoDB" id="9806285at2"/>
<dbReference type="GO" id="GO:0016887">
    <property type="term" value="F:ATP hydrolysis activity"/>
    <property type="evidence" value="ECO:0007669"/>
    <property type="project" value="InterPro"/>
</dbReference>
<evidence type="ECO:0000256" key="3">
    <source>
        <dbReference type="ARBA" id="ARBA00022840"/>
    </source>
</evidence>
<organism evidence="5 6">
    <name type="scientific">Romboutsia weinsteinii</name>
    <dbReference type="NCBI Taxonomy" id="2020949"/>
    <lineage>
        <taxon>Bacteria</taxon>
        <taxon>Bacillati</taxon>
        <taxon>Bacillota</taxon>
        <taxon>Clostridia</taxon>
        <taxon>Peptostreptococcales</taxon>
        <taxon>Peptostreptococcaceae</taxon>
        <taxon>Romboutsia</taxon>
    </lineage>
</organism>
<accession>A0A371J4Q2</accession>
<gene>
    <name evidence="5" type="ORF">CHL78_008000</name>
</gene>
<feature type="domain" description="ABC transporter" evidence="4">
    <location>
        <begin position="4"/>
        <end position="246"/>
    </location>
</feature>
<dbReference type="SUPFAM" id="SSF52540">
    <property type="entry name" value="P-loop containing nucleoside triphosphate hydrolases"/>
    <property type="match status" value="1"/>
</dbReference>
<dbReference type="Pfam" id="PF00005">
    <property type="entry name" value="ABC_tran"/>
    <property type="match status" value="1"/>
</dbReference>
<evidence type="ECO:0000256" key="2">
    <source>
        <dbReference type="ARBA" id="ARBA00022741"/>
    </source>
</evidence>
<evidence type="ECO:0000259" key="4">
    <source>
        <dbReference type="PROSITE" id="PS50893"/>
    </source>
</evidence>
<keyword evidence="1" id="KW-0813">Transport</keyword>
<dbReference type="GO" id="GO:0015833">
    <property type="term" value="P:peptide transport"/>
    <property type="evidence" value="ECO:0007669"/>
    <property type="project" value="InterPro"/>
</dbReference>
<dbReference type="Proteomes" id="UP000215694">
    <property type="component" value="Unassembled WGS sequence"/>
</dbReference>
<keyword evidence="2" id="KW-0547">Nucleotide-binding</keyword>
<dbReference type="PANTHER" id="PTHR43776:SF8">
    <property type="entry name" value="ABC TRANSPORTER, ATP-BINDING PROTEIN"/>
    <property type="match status" value="1"/>
</dbReference>
<dbReference type="InterPro" id="IPR027417">
    <property type="entry name" value="P-loop_NTPase"/>
</dbReference>
<dbReference type="AlphaFoldDB" id="A0A371J4Q2"/>
<name>A0A371J4Q2_9FIRM</name>
<dbReference type="PROSITE" id="PS50893">
    <property type="entry name" value="ABC_TRANSPORTER_2"/>
    <property type="match status" value="1"/>
</dbReference>
<dbReference type="NCBIfam" id="TIGR01727">
    <property type="entry name" value="oligo_HPY"/>
    <property type="match status" value="1"/>
</dbReference>
<evidence type="ECO:0000256" key="1">
    <source>
        <dbReference type="ARBA" id="ARBA00022448"/>
    </source>
</evidence>
<protein>
    <submittedName>
        <fullName evidence="5">ABC transporter ATP-binding protein</fullName>
    </submittedName>
</protein>
<dbReference type="Gene3D" id="3.40.50.300">
    <property type="entry name" value="P-loop containing nucleotide triphosphate hydrolases"/>
    <property type="match status" value="1"/>
</dbReference>
<dbReference type="Pfam" id="PF08352">
    <property type="entry name" value="oligo_HPY"/>
    <property type="match status" value="1"/>
</dbReference>
<dbReference type="InterPro" id="IPR003593">
    <property type="entry name" value="AAA+_ATPase"/>
</dbReference>
<evidence type="ECO:0000313" key="5">
    <source>
        <dbReference type="EMBL" id="RDY27657.1"/>
    </source>
</evidence>
<keyword evidence="3 5" id="KW-0067">ATP-binding</keyword>
<reference evidence="5 6" key="1">
    <citation type="journal article" date="2017" name="Genome Announc.">
        <title>Draft Genome Sequence of Romboutsia weinsteinii sp. nov. Strain CCRI-19649(T) Isolated from Surface Water.</title>
        <authorList>
            <person name="Maheux A.F."/>
            <person name="Boudreau D.K."/>
            <person name="Berube E."/>
            <person name="Boissinot M."/>
            <person name="Cantin P."/>
            <person name="Raymond F."/>
            <person name="Corbeil J."/>
            <person name="Omar R.F."/>
            <person name="Bergeron M.G."/>
        </authorList>
    </citation>
    <scope>NUCLEOTIDE SEQUENCE [LARGE SCALE GENOMIC DNA]</scope>
    <source>
        <strain evidence="5 6">CCRI-19649</strain>
    </source>
</reference>
<dbReference type="RefSeq" id="WP_094367565.1">
    <property type="nucleotide sequence ID" value="NZ_NOJY02000011.1"/>
</dbReference>
<proteinExistence type="predicted"/>